<gene>
    <name evidence="1" type="ORF">HPB47_011033</name>
</gene>
<name>A0AC60R2D4_IXOPE</name>
<organism evidence="1 2">
    <name type="scientific">Ixodes persulcatus</name>
    <name type="common">Taiga tick</name>
    <dbReference type="NCBI Taxonomy" id="34615"/>
    <lineage>
        <taxon>Eukaryota</taxon>
        <taxon>Metazoa</taxon>
        <taxon>Ecdysozoa</taxon>
        <taxon>Arthropoda</taxon>
        <taxon>Chelicerata</taxon>
        <taxon>Arachnida</taxon>
        <taxon>Acari</taxon>
        <taxon>Parasitiformes</taxon>
        <taxon>Ixodida</taxon>
        <taxon>Ixodoidea</taxon>
        <taxon>Ixodidae</taxon>
        <taxon>Ixodinae</taxon>
        <taxon>Ixodes</taxon>
    </lineage>
</organism>
<evidence type="ECO:0000313" key="1">
    <source>
        <dbReference type="EMBL" id="KAG0444958.1"/>
    </source>
</evidence>
<dbReference type="Proteomes" id="UP000805193">
    <property type="component" value="Unassembled WGS sequence"/>
</dbReference>
<comment type="caution">
    <text evidence="1">The sequence shown here is derived from an EMBL/GenBank/DDBJ whole genome shotgun (WGS) entry which is preliminary data.</text>
</comment>
<sequence length="141" mass="15884">MKVSPALTGISSGEAVLNMAADASFLGFVMFVFRTDELLNEREDDVQPVPRVARRRRRYRLNPMELFSEQEVLARYRFMKATVTSLLPALPLEASASNSKFAVPPMRQLLIGLRFYFSETFQVVTGDLVNVSQPTVCHVVN</sequence>
<keyword evidence="2" id="KW-1185">Reference proteome</keyword>
<accession>A0AC60R2D4</accession>
<reference evidence="1 2" key="1">
    <citation type="journal article" date="2020" name="Cell">
        <title>Large-Scale Comparative Analyses of Tick Genomes Elucidate Their Genetic Diversity and Vector Capacities.</title>
        <authorList>
            <consortium name="Tick Genome and Microbiome Consortium (TIGMIC)"/>
            <person name="Jia N."/>
            <person name="Wang J."/>
            <person name="Shi W."/>
            <person name="Du L."/>
            <person name="Sun Y."/>
            <person name="Zhan W."/>
            <person name="Jiang J.F."/>
            <person name="Wang Q."/>
            <person name="Zhang B."/>
            <person name="Ji P."/>
            <person name="Bell-Sakyi L."/>
            <person name="Cui X.M."/>
            <person name="Yuan T.T."/>
            <person name="Jiang B.G."/>
            <person name="Yang W.F."/>
            <person name="Lam T.T."/>
            <person name="Chang Q.C."/>
            <person name="Ding S.J."/>
            <person name="Wang X.J."/>
            <person name="Zhu J.G."/>
            <person name="Ruan X.D."/>
            <person name="Zhao L."/>
            <person name="Wei J.T."/>
            <person name="Ye R.Z."/>
            <person name="Que T.C."/>
            <person name="Du C.H."/>
            <person name="Zhou Y.H."/>
            <person name="Cheng J.X."/>
            <person name="Dai P.F."/>
            <person name="Guo W.B."/>
            <person name="Han X.H."/>
            <person name="Huang E.J."/>
            <person name="Li L.F."/>
            <person name="Wei W."/>
            <person name="Gao Y.C."/>
            <person name="Liu J.Z."/>
            <person name="Shao H.Z."/>
            <person name="Wang X."/>
            <person name="Wang C.C."/>
            <person name="Yang T.C."/>
            <person name="Huo Q.B."/>
            <person name="Li W."/>
            <person name="Chen H.Y."/>
            <person name="Chen S.E."/>
            <person name="Zhou L.G."/>
            <person name="Ni X.B."/>
            <person name="Tian J.H."/>
            <person name="Sheng Y."/>
            <person name="Liu T."/>
            <person name="Pan Y.S."/>
            <person name="Xia L.Y."/>
            <person name="Li J."/>
            <person name="Zhao F."/>
            <person name="Cao W.C."/>
        </authorList>
    </citation>
    <scope>NUCLEOTIDE SEQUENCE [LARGE SCALE GENOMIC DNA]</scope>
    <source>
        <strain evidence="1">Iper-2018</strain>
    </source>
</reference>
<protein>
    <submittedName>
        <fullName evidence="1">Uncharacterized protein</fullName>
    </submittedName>
</protein>
<evidence type="ECO:0000313" key="2">
    <source>
        <dbReference type="Proteomes" id="UP000805193"/>
    </source>
</evidence>
<proteinExistence type="predicted"/>
<dbReference type="EMBL" id="JABSTQ010001139">
    <property type="protein sequence ID" value="KAG0444958.1"/>
    <property type="molecule type" value="Genomic_DNA"/>
</dbReference>